<accession>A0A8S1JAM1</accession>
<gene>
    <name evidence="2" type="ORF">OSTQU699_LOCUS6086</name>
</gene>
<dbReference type="AlphaFoldDB" id="A0A8S1JAM1"/>
<proteinExistence type="predicted"/>
<protein>
    <submittedName>
        <fullName evidence="2">Uncharacterized protein</fullName>
    </submittedName>
</protein>
<keyword evidence="1" id="KW-0175">Coiled coil</keyword>
<reference evidence="2" key="1">
    <citation type="submission" date="2020-12" db="EMBL/GenBank/DDBJ databases">
        <authorList>
            <person name="Iha C."/>
        </authorList>
    </citation>
    <scope>NUCLEOTIDE SEQUENCE</scope>
</reference>
<feature type="coiled-coil region" evidence="1">
    <location>
        <begin position="76"/>
        <end position="103"/>
    </location>
</feature>
<sequence>MELRMSNEMADGRSSTAELHQAIASHSSSLAAVHQNSESTKLQMEGLGKAVDMLRKHCEGETLRLETAQRAAAAKIQEFCESLLEQRRQMKRLEELVSSETEVPVCRLCTKDSPASQLGAKPCSLHFSQHHEHQARIAPPAHDFPSVLLKGLEDRVKALEAIIEKEQQELHNWTEYTKMKLEQQVAAVTELSQVRQANGERQGCTLPISQHATIEEVRDMVQQAGRDILEATDTSVAPIREGLDNLKSAQSEQIKFLERLDDSQKLAANVRGGIVSLGQNFKELKIHVDKGLEVGQFDCFHLQLFWPRQAACRNTASHVSIIWSRL</sequence>
<keyword evidence="3" id="KW-1185">Reference proteome</keyword>
<evidence type="ECO:0000256" key="1">
    <source>
        <dbReference type="SAM" id="Coils"/>
    </source>
</evidence>
<comment type="caution">
    <text evidence="2">The sequence shown here is derived from an EMBL/GenBank/DDBJ whole genome shotgun (WGS) entry which is preliminary data.</text>
</comment>
<name>A0A8S1JAM1_9CHLO</name>
<evidence type="ECO:0000313" key="3">
    <source>
        <dbReference type="Proteomes" id="UP000708148"/>
    </source>
</evidence>
<feature type="coiled-coil region" evidence="1">
    <location>
        <begin position="149"/>
        <end position="176"/>
    </location>
</feature>
<dbReference type="EMBL" id="CAJHUC010001327">
    <property type="protein sequence ID" value="CAD7700727.1"/>
    <property type="molecule type" value="Genomic_DNA"/>
</dbReference>
<organism evidence="2 3">
    <name type="scientific">Ostreobium quekettii</name>
    <dbReference type="NCBI Taxonomy" id="121088"/>
    <lineage>
        <taxon>Eukaryota</taxon>
        <taxon>Viridiplantae</taxon>
        <taxon>Chlorophyta</taxon>
        <taxon>core chlorophytes</taxon>
        <taxon>Ulvophyceae</taxon>
        <taxon>TCBD clade</taxon>
        <taxon>Bryopsidales</taxon>
        <taxon>Ostreobineae</taxon>
        <taxon>Ostreobiaceae</taxon>
        <taxon>Ostreobium</taxon>
    </lineage>
</organism>
<dbReference type="Proteomes" id="UP000708148">
    <property type="component" value="Unassembled WGS sequence"/>
</dbReference>
<evidence type="ECO:0000313" key="2">
    <source>
        <dbReference type="EMBL" id="CAD7700727.1"/>
    </source>
</evidence>